<evidence type="ECO:0000256" key="3">
    <source>
        <dbReference type="ARBA" id="ARBA00022723"/>
    </source>
</evidence>
<dbReference type="Gramene" id="KZM96286">
    <property type="protein sequence ID" value="KZM96286"/>
    <property type="gene ID" value="DCAR_019528"/>
</dbReference>
<dbReference type="PANTHER" id="PTHR46539:SF13">
    <property type="entry name" value="RING-TYPE DOMAIN-CONTAINING PROTEIN"/>
    <property type="match status" value="1"/>
</dbReference>
<evidence type="ECO:0000259" key="11">
    <source>
        <dbReference type="PROSITE" id="PS50089"/>
    </source>
</evidence>
<dbReference type="Gene3D" id="3.30.40.10">
    <property type="entry name" value="Zinc/RING finger domain, C3HC4 (zinc finger)"/>
    <property type="match status" value="1"/>
</dbReference>
<keyword evidence="5" id="KW-0862">Zinc</keyword>
<feature type="transmembrane region" description="Helical" evidence="10">
    <location>
        <begin position="14"/>
        <end position="34"/>
    </location>
</feature>
<keyword evidence="6 10" id="KW-1133">Transmembrane helix</keyword>
<evidence type="ECO:0000256" key="10">
    <source>
        <dbReference type="SAM" id="Phobius"/>
    </source>
</evidence>
<name>A0A164ZRA7_DAUCS</name>
<evidence type="ECO:0000256" key="7">
    <source>
        <dbReference type="ARBA" id="ARBA00023136"/>
    </source>
</evidence>
<dbReference type="AlphaFoldDB" id="A0A164ZRA7"/>
<keyword evidence="2 10" id="KW-0812">Transmembrane</keyword>
<reference evidence="13" key="2">
    <citation type="submission" date="2022-03" db="EMBL/GenBank/DDBJ databases">
        <title>Draft title - Genomic analysis of global carrot germplasm unveils the trajectory of domestication and the origin of high carotenoid orange carrot.</title>
        <authorList>
            <person name="Iorizzo M."/>
            <person name="Ellison S."/>
            <person name="Senalik D."/>
            <person name="Macko-Podgorni A."/>
            <person name="Grzebelus D."/>
            <person name="Bostan H."/>
            <person name="Rolling W."/>
            <person name="Curaba J."/>
            <person name="Simon P."/>
        </authorList>
    </citation>
    <scope>NUCLEOTIDE SEQUENCE</scope>
    <source>
        <tissue evidence="13">Leaf</tissue>
    </source>
</reference>
<evidence type="ECO:0000256" key="4">
    <source>
        <dbReference type="ARBA" id="ARBA00022771"/>
    </source>
</evidence>
<evidence type="ECO:0000256" key="5">
    <source>
        <dbReference type="ARBA" id="ARBA00022833"/>
    </source>
</evidence>
<keyword evidence="14" id="KW-1185">Reference proteome</keyword>
<dbReference type="InterPro" id="IPR013083">
    <property type="entry name" value="Znf_RING/FYVE/PHD"/>
</dbReference>
<dbReference type="SUPFAM" id="SSF57850">
    <property type="entry name" value="RING/U-box"/>
    <property type="match status" value="1"/>
</dbReference>
<dbReference type="EMBL" id="LNRQ01000005">
    <property type="protein sequence ID" value="KZM96286.1"/>
    <property type="molecule type" value="Genomic_DNA"/>
</dbReference>
<evidence type="ECO:0000256" key="1">
    <source>
        <dbReference type="ARBA" id="ARBA00004370"/>
    </source>
</evidence>
<keyword evidence="7 10" id="KW-0472">Membrane</keyword>
<evidence type="ECO:0000313" key="13">
    <source>
        <dbReference type="EMBL" id="WOH02949.1"/>
    </source>
</evidence>
<sequence length="130" mass="14615">MAYHPPPSPPPPPLPLLGIIGILFVYLVICYLLLDIIDESAEGEDLESREGRRNSGLSEEELQEAPCFQQTEIIIATSLCGICLDSFASKEVCRMFPDCKHVFHKHCIDLWLVRRPTCPICRTSFVGRSL</sequence>
<dbReference type="Pfam" id="PF13639">
    <property type="entry name" value="zf-RING_2"/>
    <property type="match status" value="1"/>
</dbReference>
<dbReference type="GO" id="GO:0016020">
    <property type="term" value="C:membrane"/>
    <property type="evidence" value="ECO:0007669"/>
    <property type="project" value="UniProtKB-SubCell"/>
</dbReference>
<reference evidence="12" key="1">
    <citation type="journal article" date="2016" name="Nat. Genet.">
        <title>A high-quality carrot genome assembly provides new insights into carotenoid accumulation and asterid genome evolution.</title>
        <authorList>
            <person name="Iorizzo M."/>
            <person name="Ellison S."/>
            <person name="Senalik D."/>
            <person name="Zeng P."/>
            <person name="Satapoomin P."/>
            <person name="Huang J."/>
            <person name="Bowman M."/>
            <person name="Iovene M."/>
            <person name="Sanseverino W."/>
            <person name="Cavagnaro P."/>
            <person name="Yildiz M."/>
            <person name="Macko-Podgorni A."/>
            <person name="Moranska E."/>
            <person name="Grzebelus E."/>
            <person name="Grzebelus D."/>
            <person name="Ashrafi H."/>
            <person name="Zheng Z."/>
            <person name="Cheng S."/>
            <person name="Spooner D."/>
            <person name="Van Deynze A."/>
            <person name="Simon P."/>
        </authorList>
    </citation>
    <scope>NUCLEOTIDE SEQUENCE [LARGE SCALE GENOMIC DNA]</scope>
    <source>
        <tissue evidence="12">Leaf</tissue>
    </source>
</reference>
<proteinExistence type="inferred from homology"/>
<keyword evidence="4 9" id="KW-0863">Zinc-finger</keyword>
<dbReference type="PROSITE" id="PS50089">
    <property type="entry name" value="ZF_RING_2"/>
    <property type="match status" value="1"/>
</dbReference>
<keyword evidence="3" id="KW-0479">Metal-binding</keyword>
<evidence type="ECO:0000256" key="6">
    <source>
        <dbReference type="ARBA" id="ARBA00022989"/>
    </source>
</evidence>
<dbReference type="Proteomes" id="UP000077755">
    <property type="component" value="Chromosome 5"/>
</dbReference>
<dbReference type="SMART" id="SM00184">
    <property type="entry name" value="RING"/>
    <property type="match status" value="1"/>
</dbReference>
<comment type="similarity">
    <text evidence="8">Belongs to the RING-type zinc finger family. ATL subfamily.</text>
</comment>
<dbReference type="EMBL" id="CP093347">
    <property type="protein sequence ID" value="WOH02949.1"/>
    <property type="molecule type" value="Genomic_DNA"/>
</dbReference>
<evidence type="ECO:0000256" key="9">
    <source>
        <dbReference type="PROSITE-ProRule" id="PRU00175"/>
    </source>
</evidence>
<evidence type="ECO:0000313" key="12">
    <source>
        <dbReference type="EMBL" id="KZM96286.1"/>
    </source>
</evidence>
<dbReference type="GO" id="GO:0008270">
    <property type="term" value="F:zinc ion binding"/>
    <property type="evidence" value="ECO:0007669"/>
    <property type="project" value="UniProtKB-KW"/>
</dbReference>
<evidence type="ECO:0000256" key="8">
    <source>
        <dbReference type="ARBA" id="ARBA00024209"/>
    </source>
</evidence>
<dbReference type="PANTHER" id="PTHR46539">
    <property type="entry name" value="E3 UBIQUITIN-PROTEIN LIGASE ATL42"/>
    <property type="match status" value="1"/>
</dbReference>
<evidence type="ECO:0000313" key="14">
    <source>
        <dbReference type="Proteomes" id="UP000077755"/>
    </source>
</evidence>
<organism evidence="12">
    <name type="scientific">Daucus carota subsp. sativus</name>
    <name type="common">Carrot</name>
    <dbReference type="NCBI Taxonomy" id="79200"/>
    <lineage>
        <taxon>Eukaryota</taxon>
        <taxon>Viridiplantae</taxon>
        <taxon>Streptophyta</taxon>
        <taxon>Embryophyta</taxon>
        <taxon>Tracheophyta</taxon>
        <taxon>Spermatophyta</taxon>
        <taxon>Magnoliopsida</taxon>
        <taxon>eudicotyledons</taxon>
        <taxon>Gunneridae</taxon>
        <taxon>Pentapetalae</taxon>
        <taxon>asterids</taxon>
        <taxon>campanulids</taxon>
        <taxon>Apiales</taxon>
        <taxon>Apiaceae</taxon>
        <taxon>Apioideae</taxon>
        <taxon>Scandiceae</taxon>
        <taxon>Daucinae</taxon>
        <taxon>Daucus</taxon>
        <taxon>Daucus sect. Daucus</taxon>
    </lineage>
</organism>
<gene>
    <name evidence="12" type="ORF">DCAR_019528</name>
    <name evidence="13" type="ORF">DCAR_0522339</name>
</gene>
<accession>A0A164ZRA7</accession>
<feature type="domain" description="RING-type" evidence="11">
    <location>
        <begin position="80"/>
        <end position="122"/>
    </location>
</feature>
<dbReference type="OMA" id="MVICYLV"/>
<comment type="subcellular location">
    <subcellularLocation>
        <location evidence="1">Membrane</location>
    </subcellularLocation>
</comment>
<protein>
    <recommendedName>
        <fullName evidence="11">RING-type domain-containing protein</fullName>
    </recommendedName>
</protein>
<dbReference type="InterPro" id="IPR001841">
    <property type="entry name" value="Znf_RING"/>
</dbReference>
<evidence type="ECO:0000256" key="2">
    <source>
        <dbReference type="ARBA" id="ARBA00022692"/>
    </source>
</evidence>